<dbReference type="Gene3D" id="3.40.50.1220">
    <property type="entry name" value="TPP-binding domain"/>
    <property type="match status" value="1"/>
</dbReference>
<protein>
    <submittedName>
        <fullName evidence="7">Thiamine pyrophosphate protein</fullName>
    </submittedName>
</protein>
<dbReference type="STRING" id="388357.GCA_001580365_02008"/>
<dbReference type="GO" id="GO:0050660">
    <property type="term" value="F:flavin adenine dinucleotide binding"/>
    <property type="evidence" value="ECO:0007669"/>
    <property type="project" value="TreeGrafter"/>
</dbReference>
<feature type="domain" description="Thiamine pyrophosphate enzyme central" evidence="4">
    <location>
        <begin position="189"/>
        <end position="322"/>
    </location>
</feature>
<dbReference type="RefSeq" id="WP_062735633.1">
    <property type="nucleotide sequence ID" value="NZ_BJZS01000100.1"/>
</dbReference>
<evidence type="ECO:0000256" key="2">
    <source>
        <dbReference type="ARBA" id="ARBA00023052"/>
    </source>
</evidence>
<reference evidence="7 8" key="1">
    <citation type="submission" date="2019-07" db="EMBL/GenBank/DDBJ databases">
        <title>Whole genome shotgun sequence of Kocuria turfanensis NBRC 107627.</title>
        <authorList>
            <person name="Hosoyama A."/>
            <person name="Uohara A."/>
            <person name="Ohji S."/>
            <person name="Ichikawa N."/>
        </authorList>
    </citation>
    <scope>NUCLEOTIDE SEQUENCE [LARGE SCALE GENOMIC DNA]</scope>
    <source>
        <strain evidence="7 8">NBRC 107627</strain>
    </source>
</reference>
<dbReference type="GO" id="GO:0009097">
    <property type="term" value="P:isoleucine biosynthetic process"/>
    <property type="evidence" value="ECO:0007669"/>
    <property type="project" value="TreeGrafter"/>
</dbReference>
<feature type="domain" description="Thiamine pyrophosphate enzyme TPP-binding" evidence="5">
    <location>
        <begin position="380"/>
        <end position="525"/>
    </location>
</feature>
<dbReference type="Pfam" id="PF02775">
    <property type="entry name" value="TPP_enzyme_C"/>
    <property type="match status" value="1"/>
</dbReference>
<keyword evidence="2 3" id="KW-0786">Thiamine pyrophosphate</keyword>
<dbReference type="AlphaFoldDB" id="A0A512IGT0"/>
<dbReference type="SUPFAM" id="SSF52467">
    <property type="entry name" value="DHS-like NAD/FAD-binding domain"/>
    <property type="match status" value="1"/>
</dbReference>
<dbReference type="InterPro" id="IPR029035">
    <property type="entry name" value="DHS-like_NAD/FAD-binding_dom"/>
</dbReference>
<evidence type="ECO:0000313" key="8">
    <source>
        <dbReference type="Proteomes" id="UP000321103"/>
    </source>
</evidence>
<dbReference type="CDD" id="cd07035">
    <property type="entry name" value="TPP_PYR_POX_like"/>
    <property type="match status" value="1"/>
</dbReference>
<comment type="caution">
    <text evidence="7">The sequence shown here is derived from an EMBL/GenBank/DDBJ whole genome shotgun (WGS) entry which is preliminary data.</text>
</comment>
<dbReference type="InterPro" id="IPR029061">
    <property type="entry name" value="THDP-binding"/>
</dbReference>
<evidence type="ECO:0000256" key="3">
    <source>
        <dbReference type="RuleBase" id="RU362132"/>
    </source>
</evidence>
<dbReference type="InterPro" id="IPR011766">
    <property type="entry name" value="TPP_enzyme_TPP-bd"/>
</dbReference>
<gene>
    <name evidence="7" type="ORF">KTU01_30250</name>
</gene>
<dbReference type="PANTHER" id="PTHR18968:SF120">
    <property type="entry name" value="ACETOLACTATE SYNTHASE LARGE SUBUNIT"/>
    <property type="match status" value="1"/>
</dbReference>
<dbReference type="Pfam" id="PF00205">
    <property type="entry name" value="TPP_enzyme_M"/>
    <property type="match status" value="1"/>
</dbReference>
<dbReference type="InterPro" id="IPR012000">
    <property type="entry name" value="Thiamin_PyroP_enz_cen_dom"/>
</dbReference>
<dbReference type="InterPro" id="IPR012001">
    <property type="entry name" value="Thiamin_PyroP_enz_TPP-bd_dom"/>
</dbReference>
<dbReference type="GO" id="GO:0009099">
    <property type="term" value="P:L-valine biosynthetic process"/>
    <property type="evidence" value="ECO:0007669"/>
    <property type="project" value="TreeGrafter"/>
</dbReference>
<evidence type="ECO:0000256" key="1">
    <source>
        <dbReference type="ARBA" id="ARBA00007812"/>
    </source>
</evidence>
<dbReference type="Gene3D" id="3.40.50.970">
    <property type="match status" value="2"/>
</dbReference>
<organism evidence="7 8">
    <name type="scientific">Kocuria turfanensis</name>
    <dbReference type="NCBI Taxonomy" id="388357"/>
    <lineage>
        <taxon>Bacteria</taxon>
        <taxon>Bacillati</taxon>
        <taxon>Actinomycetota</taxon>
        <taxon>Actinomycetes</taxon>
        <taxon>Micrococcales</taxon>
        <taxon>Micrococcaceae</taxon>
        <taxon>Kocuria</taxon>
    </lineage>
</organism>
<proteinExistence type="inferred from homology"/>
<feature type="domain" description="Thiamine pyrophosphate enzyme N-terminal TPP-binding" evidence="6">
    <location>
        <begin position="5"/>
        <end position="117"/>
    </location>
</feature>
<dbReference type="SUPFAM" id="SSF52518">
    <property type="entry name" value="Thiamin diphosphate-binding fold (THDP-binding)"/>
    <property type="match status" value="2"/>
</dbReference>
<dbReference type="Pfam" id="PF02776">
    <property type="entry name" value="TPP_enzyme_N"/>
    <property type="match status" value="1"/>
</dbReference>
<dbReference type="InterPro" id="IPR045229">
    <property type="entry name" value="TPP_enz"/>
</dbReference>
<accession>A0A512IGT0</accession>
<dbReference type="EMBL" id="BJZS01000100">
    <property type="protein sequence ID" value="GEO96902.1"/>
    <property type="molecule type" value="Genomic_DNA"/>
</dbReference>
<evidence type="ECO:0000259" key="5">
    <source>
        <dbReference type="Pfam" id="PF02775"/>
    </source>
</evidence>
<evidence type="ECO:0000313" key="7">
    <source>
        <dbReference type="EMBL" id="GEO96902.1"/>
    </source>
</evidence>
<comment type="similarity">
    <text evidence="1 3">Belongs to the TPP enzyme family.</text>
</comment>
<dbReference type="CDD" id="cd00568">
    <property type="entry name" value="TPP_enzymes"/>
    <property type="match status" value="1"/>
</dbReference>
<evidence type="ECO:0000259" key="6">
    <source>
        <dbReference type="Pfam" id="PF02776"/>
    </source>
</evidence>
<dbReference type="GO" id="GO:0003984">
    <property type="term" value="F:acetolactate synthase activity"/>
    <property type="evidence" value="ECO:0007669"/>
    <property type="project" value="TreeGrafter"/>
</dbReference>
<dbReference type="GO" id="GO:0000287">
    <property type="term" value="F:magnesium ion binding"/>
    <property type="evidence" value="ECO:0007669"/>
    <property type="project" value="InterPro"/>
</dbReference>
<name>A0A512IGT0_9MICC</name>
<sequence length="546" mass="57108">MSQSAGHLIVRQLEAHGVRRVYSVPGESFLDVLDGLYDSPIETVVARHEGGAGFMALAEGRLGGVPGVAMVTRGPGAANAMIAVHTAWQDATALVLFVGLIPVADRGRESFQEFDLTAWFDSTAKRVMVLDDEHRAAEVVAEAMHTAATGRVGPVVVGLPEDVLVRLTDASPVPPRRTGPSRVSADEAADAAAAVRAAARPLIVVGGDGWTGSTGADLTAWAEAAHVPVAADWRAYDAVPHSSGAWAGWLGYGRADTLAARLDEADLLIFVGCGRTDVLTDGYRHGLGARTIVVVPDAEARGHAGRIDLQVAATPRAWVAALPDPSSARGTRSRDWMDTLAADQRRFAHPEPEDCDGVDLSTAMGVLDARLGEERVVTYGAGNATLWGHRFLGHHLPNSLVGPRNGAMGAAVPAAVAASLVFPERQVVAICGDGDFLMNGQELTVCRAHGGTPLVIVVDNGIYGTIAQHQRAHYPGRPSGTSVDNPDFAAGMRAYGGFGEYVQTTEDFGPALDRALASDLPALLHLRADPATMPPSSANGSGRKTA</sequence>
<dbReference type="Proteomes" id="UP000321103">
    <property type="component" value="Unassembled WGS sequence"/>
</dbReference>
<keyword evidence="8" id="KW-1185">Reference proteome</keyword>
<dbReference type="NCBIfam" id="NF006052">
    <property type="entry name" value="PRK08199.1"/>
    <property type="match status" value="1"/>
</dbReference>
<dbReference type="GO" id="GO:0005948">
    <property type="term" value="C:acetolactate synthase complex"/>
    <property type="evidence" value="ECO:0007669"/>
    <property type="project" value="TreeGrafter"/>
</dbReference>
<evidence type="ECO:0000259" key="4">
    <source>
        <dbReference type="Pfam" id="PF00205"/>
    </source>
</evidence>
<dbReference type="GO" id="GO:0030976">
    <property type="term" value="F:thiamine pyrophosphate binding"/>
    <property type="evidence" value="ECO:0007669"/>
    <property type="project" value="InterPro"/>
</dbReference>
<dbReference type="PANTHER" id="PTHR18968">
    <property type="entry name" value="THIAMINE PYROPHOSPHATE ENZYMES"/>
    <property type="match status" value="1"/>
</dbReference>